<reference evidence="3 4" key="1">
    <citation type="journal article" date="2013" name="Genome Announc.">
        <title>Complete Genome Sequence of the Solvent Producer Clostridium saccharobutylicum NCP262 (DSM 13864).</title>
        <authorList>
            <person name="Poehlein A."/>
            <person name="Hartwich K."/>
            <person name="Krabben P."/>
            <person name="Ehrenreich A."/>
            <person name="Liebl W."/>
            <person name="Durre P."/>
            <person name="Gottschalk G."/>
            <person name="Daniel R."/>
        </authorList>
    </citation>
    <scope>NUCLEOTIDE SEQUENCE [LARGE SCALE GENOMIC DNA]</scope>
    <source>
        <strain evidence="3">DSM 13864</strain>
    </source>
</reference>
<dbReference type="CDD" id="cd13530">
    <property type="entry name" value="PBP2_peptides_like"/>
    <property type="match status" value="1"/>
</dbReference>
<gene>
    <name evidence="3" type="ORF">CLSA_c19660</name>
</gene>
<accession>U5MQU6</accession>
<dbReference type="RefSeq" id="WP_022745926.1">
    <property type="nucleotide sequence ID" value="NC_022571.1"/>
</dbReference>
<sequence>MKKLHIFLLILSLLVGDCTGMSCICKVVNDETTNNTNVTDRLERIKKKGVLTIASSNNPPYSFIDPKTGELTGIDGDIINEVAKLLGINKVEMKYVPFDKLFTQIQEDDDIDMIVDATYITDERKKLVSFTNPWYKDYDIFVTPKISKISFKEDLKNEVIGVQEGTIDVPFAEKLKQEGAIKDYILFPNQLELLSAVNYGKVAAGISDAIIFPYLLQQNKNLYLKAIYEDPSKPDLPGETAAAVRRSDTNLLNAVNEKIDELKKDKTFSKILKKYGLDDSYIIPPSVTSSEASDIDKTLLIISCWKFSAFGSLKN</sequence>
<organism evidence="3 4">
    <name type="scientific">Clostridium saccharobutylicum DSM 13864</name>
    <dbReference type="NCBI Taxonomy" id="1345695"/>
    <lineage>
        <taxon>Bacteria</taxon>
        <taxon>Bacillati</taxon>
        <taxon>Bacillota</taxon>
        <taxon>Clostridia</taxon>
        <taxon>Eubacteriales</taxon>
        <taxon>Clostridiaceae</taxon>
        <taxon>Clostridium</taxon>
    </lineage>
</organism>
<dbReference type="PANTHER" id="PTHR35936">
    <property type="entry name" value="MEMBRANE-BOUND LYTIC MUREIN TRANSGLYCOSYLASE F"/>
    <property type="match status" value="1"/>
</dbReference>
<dbReference type="PATRIC" id="fig|1345695.10.peg.2457"/>
<evidence type="ECO:0000256" key="1">
    <source>
        <dbReference type="ARBA" id="ARBA00022729"/>
    </source>
</evidence>
<dbReference type="OrthoDB" id="115856at2"/>
<dbReference type="EMBL" id="CP006721">
    <property type="protein sequence ID" value="AGX42950.1"/>
    <property type="molecule type" value="Genomic_DNA"/>
</dbReference>
<dbReference type="SMART" id="SM00062">
    <property type="entry name" value="PBPb"/>
    <property type="match status" value="1"/>
</dbReference>
<keyword evidence="4" id="KW-1185">Reference proteome</keyword>
<feature type="domain" description="Solute-binding protein family 3/N-terminal" evidence="2">
    <location>
        <begin position="50"/>
        <end position="279"/>
    </location>
</feature>
<name>U5MQU6_CLOSA</name>
<dbReference type="AlphaFoldDB" id="U5MQU6"/>
<dbReference type="HOGENOM" id="CLU_019602_18_2_9"/>
<dbReference type="KEGG" id="csb:CLSA_c19660"/>
<dbReference type="PANTHER" id="PTHR35936:SF19">
    <property type="entry name" value="AMINO-ACID-BINDING PROTEIN YXEM-RELATED"/>
    <property type="match status" value="1"/>
</dbReference>
<dbReference type="InterPro" id="IPR001638">
    <property type="entry name" value="Solute-binding_3/MltF_N"/>
</dbReference>
<dbReference type="Proteomes" id="UP000017118">
    <property type="component" value="Chromosome"/>
</dbReference>
<dbReference type="Gene3D" id="3.40.190.10">
    <property type="entry name" value="Periplasmic binding protein-like II"/>
    <property type="match status" value="2"/>
</dbReference>
<protein>
    <submittedName>
        <fullName evidence="3">Periplasmic component of amino acid ABC-type transporter/signal transduction system</fullName>
    </submittedName>
</protein>
<dbReference type="eggNOG" id="COG0834">
    <property type="taxonomic scope" value="Bacteria"/>
</dbReference>
<dbReference type="SUPFAM" id="SSF53850">
    <property type="entry name" value="Periplasmic binding protein-like II"/>
    <property type="match status" value="1"/>
</dbReference>
<keyword evidence="1" id="KW-0732">Signal</keyword>
<evidence type="ECO:0000313" key="3">
    <source>
        <dbReference type="EMBL" id="AGX42950.1"/>
    </source>
</evidence>
<evidence type="ECO:0000259" key="2">
    <source>
        <dbReference type="SMART" id="SM00062"/>
    </source>
</evidence>
<evidence type="ECO:0000313" key="4">
    <source>
        <dbReference type="Proteomes" id="UP000017118"/>
    </source>
</evidence>
<dbReference type="GeneID" id="55474432"/>
<proteinExistence type="predicted"/>
<dbReference type="Pfam" id="PF00497">
    <property type="entry name" value="SBP_bac_3"/>
    <property type="match status" value="1"/>
</dbReference>